<dbReference type="AlphaFoldDB" id="A0A415QNQ0"/>
<dbReference type="InterPro" id="IPR014327">
    <property type="entry name" value="RNA_pol_sigma70_bacteroid"/>
</dbReference>
<dbReference type="GO" id="GO:0006352">
    <property type="term" value="P:DNA-templated transcription initiation"/>
    <property type="evidence" value="ECO:0007669"/>
    <property type="project" value="InterPro"/>
</dbReference>
<dbReference type="Pfam" id="PF08281">
    <property type="entry name" value="Sigma70_r4_2"/>
    <property type="match status" value="1"/>
</dbReference>
<feature type="domain" description="RNA polymerase sigma factor 70 region 4 type 2" evidence="6">
    <location>
        <begin position="115"/>
        <end position="166"/>
    </location>
</feature>
<dbReference type="InterPro" id="IPR036388">
    <property type="entry name" value="WH-like_DNA-bd_sf"/>
</dbReference>
<dbReference type="InterPro" id="IPR039425">
    <property type="entry name" value="RNA_pol_sigma-70-like"/>
</dbReference>
<dbReference type="InterPro" id="IPR013324">
    <property type="entry name" value="RNA_pol_sigma_r3/r4-like"/>
</dbReference>
<evidence type="ECO:0000256" key="1">
    <source>
        <dbReference type="ARBA" id="ARBA00010641"/>
    </source>
</evidence>
<keyword evidence="2" id="KW-0805">Transcription regulation</keyword>
<reference evidence="7 8" key="1">
    <citation type="submission" date="2018-08" db="EMBL/GenBank/DDBJ databases">
        <title>A genome reference for cultivated species of the human gut microbiota.</title>
        <authorList>
            <person name="Zou Y."/>
            <person name="Xue W."/>
            <person name="Luo G."/>
        </authorList>
    </citation>
    <scope>NUCLEOTIDE SEQUENCE [LARGE SCALE GENOMIC DNA]</scope>
    <source>
        <strain evidence="7 8">AF34-33</strain>
    </source>
</reference>
<evidence type="ECO:0000313" key="7">
    <source>
        <dbReference type="EMBL" id="RHM46033.1"/>
    </source>
</evidence>
<dbReference type="Gene3D" id="1.10.10.10">
    <property type="entry name" value="Winged helix-like DNA-binding domain superfamily/Winged helix DNA-binding domain"/>
    <property type="match status" value="1"/>
</dbReference>
<keyword evidence="4" id="KW-0804">Transcription</keyword>
<comment type="similarity">
    <text evidence="1">Belongs to the sigma-70 factor family. ECF subfamily.</text>
</comment>
<dbReference type="PANTHER" id="PTHR43133">
    <property type="entry name" value="RNA POLYMERASE ECF-TYPE SIGMA FACTO"/>
    <property type="match status" value="1"/>
</dbReference>
<feature type="domain" description="RNA polymerase sigma-70 region 2" evidence="5">
    <location>
        <begin position="19"/>
        <end position="81"/>
    </location>
</feature>
<dbReference type="InterPro" id="IPR013325">
    <property type="entry name" value="RNA_pol_sigma_r2"/>
</dbReference>
<dbReference type="SUPFAM" id="SSF88946">
    <property type="entry name" value="Sigma2 domain of RNA polymerase sigma factors"/>
    <property type="match status" value="1"/>
</dbReference>
<dbReference type="NCBIfam" id="TIGR02985">
    <property type="entry name" value="Sig70_bacteroi1"/>
    <property type="match status" value="1"/>
</dbReference>
<evidence type="ECO:0000256" key="3">
    <source>
        <dbReference type="ARBA" id="ARBA00023082"/>
    </source>
</evidence>
<accession>A0A415QNQ0</accession>
<gene>
    <name evidence="7" type="ORF">DWZ68_03475</name>
</gene>
<dbReference type="Proteomes" id="UP000286038">
    <property type="component" value="Unassembled WGS sequence"/>
</dbReference>
<dbReference type="PANTHER" id="PTHR43133:SF46">
    <property type="entry name" value="RNA POLYMERASE SIGMA-70 FACTOR ECF SUBFAMILY"/>
    <property type="match status" value="1"/>
</dbReference>
<comment type="caution">
    <text evidence="7">The sequence shown here is derived from an EMBL/GenBank/DDBJ whole genome shotgun (WGS) entry which is preliminary data.</text>
</comment>
<dbReference type="GO" id="GO:0016987">
    <property type="term" value="F:sigma factor activity"/>
    <property type="evidence" value="ECO:0007669"/>
    <property type="project" value="UniProtKB-KW"/>
</dbReference>
<dbReference type="Pfam" id="PF04542">
    <property type="entry name" value="Sigma70_r2"/>
    <property type="match status" value="1"/>
</dbReference>
<evidence type="ECO:0000313" key="8">
    <source>
        <dbReference type="Proteomes" id="UP000286038"/>
    </source>
</evidence>
<evidence type="ECO:0000259" key="5">
    <source>
        <dbReference type="Pfam" id="PF04542"/>
    </source>
</evidence>
<dbReference type="SUPFAM" id="SSF88659">
    <property type="entry name" value="Sigma3 and sigma4 domains of RNA polymerase sigma factors"/>
    <property type="match status" value="1"/>
</dbReference>
<evidence type="ECO:0000256" key="4">
    <source>
        <dbReference type="ARBA" id="ARBA00023163"/>
    </source>
</evidence>
<dbReference type="Gene3D" id="1.10.1740.10">
    <property type="match status" value="1"/>
</dbReference>
<sequence>MQYVEKINMRKREVFDRYFRRYYQILCYFACHYLKEQDEAEDVVQDVFMKLLNGEECFDSENHLKHYLYKAVRNSCLNQIKMTGIRSDILGSIQKDTEEDENNFFVNVVRAEVYQEIMEAIQELPTECGRVFRLAYVDGFSNDEIAEQLSISVNTVKAQKNKAKIQLREKLKGMYPVILLLLGNY</sequence>
<dbReference type="RefSeq" id="WP_118448828.1">
    <property type="nucleotide sequence ID" value="NZ_CABJDM010000003.1"/>
</dbReference>
<proteinExistence type="inferred from homology"/>
<organism evidence="7 8">
    <name type="scientific">Butyricimonas virosa</name>
    <dbReference type="NCBI Taxonomy" id="544645"/>
    <lineage>
        <taxon>Bacteria</taxon>
        <taxon>Pseudomonadati</taxon>
        <taxon>Bacteroidota</taxon>
        <taxon>Bacteroidia</taxon>
        <taxon>Bacteroidales</taxon>
        <taxon>Odoribacteraceae</taxon>
        <taxon>Butyricimonas</taxon>
    </lineage>
</organism>
<keyword evidence="3" id="KW-0731">Sigma factor</keyword>
<name>A0A415QNQ0_9BACT</name>
<dbReference type="InterPro" id="IPR014284">
    <property type="entry name" value="RNA_pol_sigma-70_dom"/>
</dbReference>
<dbReference type="InterPro" id="IPR007627">
    <property type="entry name" value="RNA_pol_sigma70_r2"/>
</dbReference>
<protein>
    <submittedName>
        <fullName evidence="7">RNA polymerase sigma-70 factor</fullName>
    </submittedName>
</protein>
<dbReference type="GO" id="GO:0003677">
    <property type="term" value="F:DNA binding"/>
    <property type="evidence" value="ECO:0007669"/>
    <property type="project" value="InterPro"/>
</dbReference>
<dbReference type="InterPro" id="IPR013249">
    <property type="entry name" value="RNA_pol_sigma70_r4_t2"/>
</dbReference>
<dbReference type="NCBIfam" id="TIGR02937">
    <property type="entry name" value="sigma70-ECF"/>
    <property type="match status" value="1"/>
</dbReference>
<evidence type="ECO:0000259" key="6">
    <source>
        <dbReference type="Pfam" id="PF08281"/>
    </source>
</evidence>
<evidence type="ECO:0000256" key="2">
    <source>
        <dbReference type="ARBA" id="ARBA00023015"/>
    </source>
</evidence>
<dbReference type="EMBL" id="QRPV01000003">
    <property type="protein sequence ID" value="RHM46033.1"/>
    <property type="molecule type" value="Genomic_DNA"/>
</dbReference>